<name>A2DXH7_TRIV3</name>
<reference evidence="1" key="2">
    <citation type="journal article" date="2007" name="Science">
        <title>Draft genome sequence of the sexually transmitted pathogen Trichomonas vaginalis.</title>
        <authorList>
            <person name="Carlton J.M."/>
            <person name="Hirt R.P."/>
            <person name="Silva J.C."/>
            <person name="Delcher A.L."/>
            <person name="Schatz M."/>
            <person name="Zhao Q."/>
            <person name="Wortman J.R."/>
            <person name="Bidwell S.L."/>
            <person name="Alsmark U.C.M."/>
            <person name="Besteiro S."/>
            <person name="Sicheritz-Ponten T."/>
            <person name="Noel C.J."/>
            <person name="Dacks J.B."/>
            <person name="Foster P.G."/>
            <person name="Simillion C."/>
            <person name="Van de Peer Y."/>
            <person name="Miranda-Saavedra D."/>
            <person name="Barton G.J."/>
            <person name="Westrop G.D."/>
            <person name="Mueller S."/>
            <person name="Dessi D."/>
            <person name="Fiori P.L."/>
            <person name="Ren Q."/>
            <person name="Paulsen I."/>
            <person name="Zhang H."/>
            <person name="Bastida-Corcuera F.D."/>
            <person name="Simoes-Barbosa A."/>
            <person name="Brown M.T."/>
            <person name="Hayes R.D."/>
            <person name="Mukherjee M."/>
            <person name="Okumura C.Y."/>
            <person name="Schneider R."/>
            <person name="Smith A.J."/>
            <person name="Vanacova S."/>
            <person name="Villalvazo M."/>
            <person name="Haas B.J."/>
            <person name="Pertea M."/>
            <person name="Feldblyum T.V."/>
            <person name="Utterback T.R."/>
            <person name="Shu C.L."/>
            <person name="Osoegawa K."/>
            <person name="de Jong P.J."/>
            <person name="Hrdy I."/>
            <person name="Horvathova L."/>
            <person name="Zubacova Z."/>
            <person name="Dolezal P."/>
            <person name="Malik S.B."/>
            <person name="Logsdon J.M. Jr."/>
            <person name="Henze K."/>
            <person name="Gupta A."/>
            <person name="Wang C.C."/>
            <person name="Dunne R.L."/>
            <person name="Upcroft J.A."/>
            <person name="Upcroft P."/>
            <person name="White O."/>
            <person name="Salzberg S.L."/>
            <person name="Tang P."/>
            <person name="Chiu C.-H."/>
            <person name="Lee Y.-S."/>
            <person name="Embley T.M."/>
            <person name="Coombs G.H."/>
            <person name="Mottram J.C."/>
            <person name="Tachezy J."/>
            <person name="Fraser-Liggett C.M."/>
            <person name="Johnson P.J."/>
        </authorList>
    </citation>
    <scope>NUCLEOTIDE SEQUENCE [LARGE SCALE GENOMIC DNA]</scope>
    <source>
        <strain evidence="1">G3</strain>
    </source>
</reference>
<accession>A2DXH7</accession>
<dbReference type="AlphaFoldDB" id="A2DXH7"/>
<dbReference type="KEGG" id="tva:4772928"/>
<dbReference type="GO" id="GO:0005634">
    <property type="term" value="C:nucleus"/>
    <property type="evidence" value="ECO:0000318"/>
    <property type="project" value="GO_Central"/>
</dbReference>
<organism evidence="1 2">
    <name type="scientific">Trichomonas vaginalis (strain ATCC PRA-98 / G3)</name>
    <dbReference type="NCBI Taxonomy" id="412133"/>
    <lineage>
        <taxon>Eukaryota</taxon>
        <taxon>Metamonada</taxon>
        <taxon>Parabasalia</taxon>
        <taxon>Trichomonadida</taxon>
        <taxon>Trichomonadidae</taxon>
        <taxon>Trichomonas</taxon>
    </lineage>
</organism>
<evidence type="ECO:0000313" key="1">
    <source>
        <dbReference type="EMBL" id="EAY14929.1"/>
    </source>
</evidence>
<dbReference type="SMR" id="A2DXH7"/>
<dbReference type="Proteomes" id="UP000001542">
    <property type="component" value="Unassembled WGS sequence"/>
</dbReference>
<gene>
    <name evidence="1" type="ORF">TVAG_380390</name>
</gene>
<dbReference type="InterPro" id="IPR024741">
    <property type="entry name" value="Condensin2_G2"/>
</dbReference>
<dbReference type="InterPro" id="IPR016024">
    <property type="entry name" value="ARM-type_fold"/>
</dbReference>
<dbReference type="Pfam" id="PF12422">
    <property type="entry name" value="Condensin2nSMC"/>
    <property type="match status" value="1"/>
</dbReference>
<proteinExistence type="predicted"/>
<dbReference type="PANTHER" id="PTHR16199:SF4">
    <property type="entry name" value="CONDENSIN-2 COMPLEX SUBUNIT G2"/>
    <property type="match status" value="1"/>
</dbReference>
<dbReference type="SUPFAM" id="SSF48371">
    <property type="entry name" value="ARM repeat"/>
    <property type="match status" value="1"/>
</dbReference>
<dbReference type="RefSeq" id="XP_001327152.1">
    <property type="nucleotide sequence ID" value="XM_001327117.1"/>
</dbReference>
<sequence length="905" mass="103186">MEEDLAKKRGFIELTLRDALKPNQKARMISSAIKILDQIKELDLHNKDNEEILNMLLDTIHCPNYYKTEKAKKFVASIVHVVFFKLPEICERFKSILRNEKTEQAEQFGELCVTVWSKCDVTERSTFQVQLLKPIAECAILAETPQFSKNCRAFLEKFGVKRSRRKELWTALTHIYEPIVFRYLHAANPLVRDNSLSLFTSCAFPIESTDFTKERKEELMNIQIEELNTILMDDCPKVRANAAKAVCRLLYQYWQIFPTSAQKKFLDTLTKDLSRDGKSTAVRVAVLEGLNYLCGLHDGMDFVAPYIVNIVERLHDPSEQVRIAFIKLLNTVSTQSNVNIFKVIHIDHFIYRMSVDSDQVVENIVELLKPSMFAFTVKPSKNRNSEEDLKRKLNKLRCARCIYLCHRSLQAATKFYSILTKSALTDDMLDFIHVLYFWSQKTASGDPTLQLPAVQQINSEECALPAFECEDDLVRLYRIENNIEENDEEEEKSIPEHVAVWSVISGVMNVLGKMVKDEAQIQEIREKTFPGFNAKEIFSRLPSSLHQSFFGLLKVLGKDNDSTDVVFEYLSSEKNSAWSEALNCLTQWGALSDYLVTQTKILTEALNGEDGEMSNEERSAKITRSVRYLMFMFSTSEIRSKIDKDMKTIETLLSAVNEIFPMLYAKLGYEGGTNTLPQDKLSIAESLSTDCYVMAVKLVVTLRINLSFSLMADNDMDAYNKFIEVIGREVFIQMMNDIKDNFFPENIPLKSLQYEIFVTILTLMTDLISLHIFDGQLLLDAIEEIKSIASNEGMEGHELKNISLKCLSKITDSLAVDATNLTGEDHPAAKLLKFVIDSSKDEENCQIVSQLLDSLVKTQKKKKYIPWLVGILGDLAVAEDEVPDLLLESVQKCLASLKGKKNQAQ</sequence>
<dbReference type="VEuPathDB" id="TrichDB:TVAG_380390"/>
<dbReference type="STRING" id="5722.A2DXH7"/>
<dbReference type="VEuPathDB" id="TrichDB:TVAGG3_0925070"/>
<protein>
    <recommendedName>
        <fullName evidence="3">HEAT repeat family protein</fullName>
    </recommendedName>
</protein>
<dbReference type="EMBL" id="DS113263">
    <property type="protein sequence ID" value="EAY14929.1"/>
    <property type="molecule type" value="Genomic_DNA"/>
</dbReference>
<reference evidence="1" key="1">
    <citation type="submission" date="2006-10" db="EMBL/GenBank/DDBJ databases">
        <authorList>
            <person name="Amadeo P."/>
            <person name="Zhao Q."/>
            <person name="Wortman J."/>
            <person name="Fraser-Liggett C."/>
            <person name="Carlton J."/>
        </authorList>
    </citation>
    <scope>NUCLEOTIDE SEQUENCE</scope>
    <source>
        <strain evidence="1">G3</strain>
    </source>
</reference>
<dbReference type="PANTHER" id="PTHR16199">
    <property type="entry name" value="CONDENSIN-2 COMPLEX SUBUNIT G2"/>
    <property type="match status" value="1"/>
</dbReference>
<dbReference type="eggNOG" id="KOG1949">
    <property type="taxonomic scope" value="Eukaryota"/>
</dbReference>
<dbReference type="Gene3D" id="1.25.10.10">
    <property type="entry name" value="Leucine-rich Repeat Variant"/>
    <property type="match status" value="1"/>
</dbReference>
<evidence type="ECO:0000313" key="2">
    <source>
        <dbReference type="Proteomes" id="UP000001542"/>
    </source>
</evidence>
<dbReference type="InParanoid" id="A2DXH7"/>
<dbReference type="GO" id="GO:0000070">
    <property type="term" value="P:mitotic sister chromatid segregation"/>
    <property type="evidence" value="ECO:0000318"/>
    <property type="project" value="GO_Central"/>
</dbReference>
<dbReference type="OrthoDB" id="10062843at2759"/>
<keyword evidence="2" id="KW-1185">Reference proteome</keyword>
<dbReference type="InterPro" id="IPR011989">
    <property type="entry name" value="ARM-like"/>
</dbReference>
<dbReference type="GO" id="GO:0000796">
    <property type="term" value="C:condensin complex"/>
    <property type="evidence" value="ECO:0000318"/>
    <property type="project" value="GO_Central"/>
</dbReference>
<evidence type="ECO:0008006" key="3">
    <source>
        <dbReference type="Google" id="ProtNLM"/>
    </source>
</evidence>